<gene>
    <name evidence="2" type="ORF">WJX73_007924</name>
</gene>
<evidence type="ECO:0000313" key="2">
    <source>
        <dbReference type="EMBL" id="KAK9806603.1"/>
    </source>
</evidence>
<accession>A0AAW1PEQ0</accession>
<evidence type="ECO:0000256" key="1">
    <source>
        <dbReference type="SAM" id="MobiDB-lite"/>
    </source>
</evidence>
<dbReference type="EMBL" id="JALJOQ010000036">
    <property type="protein sequence ID" value="KAK9806603.1"/>
    <property type="molecule type" value="Genomic_DNA"/>
</dbReference>
<name>A0AAW1PEQ0_9CHLO</name>
<comment type="caution">
    <text evidence="2">The sequence shown here is derived from an EMBL/GenBank/DDBJ whole genome shotgun (WGS) entry which is preliminary data.</text>
</comment>
<proteinExistence type="predicted"/>
<reference evidence="2 3" key="1">
    <citation type="journal article" date="2024" name="Nat. Commun.">
        <title>Phylogenomics reveals the evolutionary origins of lichenization in chlorophyte algae.</title>
        <authorList>
            <person name="Puginier C."/>
            <person name="Libourel C."/>
            <person name="Otte J."/>
            <person name="Skaloud P."/>
            <person name="Haon M."/>
            <person name="Grisel S."/>
            <person name="Petersen M."/>
            <person name="Berrin J.G."/>
            <person name="Delaux P.M."/>
            <person name="Dal Grande F."/>
            <person name="Keller J."/>
        </authorList>
    </citation>
    <scope>NUCLEOTIDE SEQUENCE [LARGE SCALE GENOMIC DNA]</scope>
    <source>
        <strain evidence="2 3">SAG 2036</strain>
    </source>
</reference>
<sequence>MQAQPKSATKLADCTWVKQPKTEKVKKGYIAQATVVAPAGSDLARFDNTAALAQQACSDLQAEPYSKILGFCETVKAEGPAAPFKQITCTLPDYNSSNQLDLNKHLRVDVKEEGTAAPKDYTASFRIKETLAAAGVSEHNAKGVMRRRGPDFVSKTMQHWQDEPAHFATEDSALLWLPKGLEVALGGTGAGPSQAEDEAEVLTDLTDGDKGAPPQQQGREILTRHTMLRRLCRPPTSRAPPPLQLGQA</sequence>
<protein>
    <submittedName>
        <fullName evidence="2">Uncharacterized protein</fullName>
    </submittedName>
</protein>
<keyword evidence="3" id="KW-1185">Reference proteome</keyword>
<feature type="region of interest" description="Disordered" evidence="1">
    <location>
        <begin position="205"/>
        <end position="226"/>
    </location>
</feature>
<organism evidence="2 3">
    <name type="scientific">Symbiochloris irregularis</name>
    <dbReference type="NCBI Taxonomy" id="706552"/>
    <lineage>
        <taxon>Eukaryota</taxon>
        <taxon>Viridiplantae</taxon>
        <taxon>Chlorophyta</taxon>
        <taxon>core chlorophytes</taxon>
        <taxon>Trebouxiophyceae</taxon>
        <taxon>Trebouxiales</taxon>
        <taxon>Trebouxiaceae</taxon>
        <taxon>Symbiochloris</taxon>
    </lineage>
</organism>
<dbReference type="Proteomes" id="UP001465755">
    <property type="component" value="Unassembled WGS sequence"/>
</dbReference>
<dbReference type="AlphaFoldDB" id="A0AAW1PEQ0"/>
<evidence type="ECO:0000313" key="3">
    <source>
        <dbReference type="Proteomes" id="UP001465755"/>
    </source>
</evidence>